<feature type="domain" description="Helix-hairpin-helix DNA-binding motif class 1" evidence="3">
    <location>
        <begin position="39"/>
        <end position="58"/>
    </location>
</feature>
<accession>A0A369AKR3</accession>
<evidence type="ECO:0000256" key="2">
    <source>
        <dbReference type="SAM" id="SignalP"/>
    </source>
</evidence>
<dbReference type="PANTHER" id="PTHR21180">
    <property type="entry name" value="ENDONUCLEASE/EXONUCLEASE/PHOSPHATASE FAMILY DOMAIN-CONTAINING PROTEIN 1"/>
    <property type="match status" value="1"/>
</dbReference>
<feature type="chain" id="PRO_5016818118" evidence="2">
    <location>
        <begin position="26"/>
        <end position="119"/>
    </location>
</feature>
<dbReference type="InterPro" id="IPR051675">
    <property type="entry name" value="Endo/Exo/Phosphatase_dom_1"/>
</dbReference>
<dbReference type="InterPro" id="IPR010994">
    <property type="entry name" value="RuvA_2-like"/>
</dbReference>
<gene>
    <name evidence="4" type="ORF">DFR45_10463</name>
</gene>
<organism evidence="4 5">
    <name type="scientific">Extensimonas vulgaris</name>
    <dbReference type="NCBI Taxonomy" id="1031594"/>
    <lineage>
        <taxon>Bacteria</taxon>
        <taxon>Pseudomonadati</taxon>
        <taxon>Pseudomonadota</taxon>
        <taxon>Betaproteobacteria</taxon>
        <taxon>Burkholderiales</taxon>
        <taxon>Comamonadaceae</taxon>
        <taxon>Extensimonas</taxon>
    </lineage>
</organism>
<comment type="caution">
    <text evidence="4">The sequence shown here is derived from an EMBL/GenBank/DDBJ whole genome shotgun (WGS) entry which is preliminary data.</text>
</comment>
<protein>
    <submittedName>
        <fullName evidence="4">Competence protein ComEA</fullName>
    </submittedName>
</protein>
<feature type="signal peptide" evidence="2">
    <location>
        <begin position="1"/>
        <end position="25"/>
    </location>
</feature>
<reference evidence="4 5" key="1">
    <citation type="submission" date="2018-07" db="EMBL/GenBank/DDBJ databases">
        <title>Genomic Encyclopedia of Type Strains, Phase IV (KMG-IV): sequencing the most valuable type-strain genomes for metagenomic binning, comparative biology and taxonomic classification.</title>
        <authorList>
            <person name="Goeker M."/>
        </authorList>
    </citation>
    <scope>NUCLEOTIDE SEQUENCE [LARGE SCALE GENOMIC DNA]</scope>
    <source>
        <strain evidence="4 5">DSM 100911</strain>
    </source>
</reference>
<feature type="domain" description="Helix-hairpin-helix DNA-binding motif class 1" evidence="3">
    <location>
        <begin position="69"/>
        <end position="88"/>
    </location>
</feature>
<evidence type="ECO:0000256" key="1">
    <source>
        <dbReference type="SAM" id="MobiDB-lite"/>
    </source>
</evidence>
<sequence>MLQRIVSTCILVYALLGLGAAAAFAAEAGPIELNRASVAELDGLKGIGPALSRRILAAREQAPFQDWSDFLARVPGVGPRSAARLSAEGLTVNGQPFEAPPGKPARDKHRAAAEVPPAR</sequence>
<dbReference type="PANTHER" id="PTHR21180:SF32">
    <property type="entry name" value="ENDONUCLEASE_EXONUCLEASE_PHOSPHATASE FAMILY DOMAIN-CONTAINING PROTEIN 1"/>
    <property type="match status" value="1"/>
</dbReference>
<dbReference type="AlphaFoldDB" id="A0A369AKR3"/>
<evidence type="ECO:0000259" key="3">
    <source>
        <dbReference type="SMART" id="SM00278"/>
    </source>
</evidence>
<dbReference type="GO" id="GO:0015628">
    <property type="term" value="P:protein secretion by the type II secretion system"/>
    <property type="evidence" value="ECO:0007669"/>
    <property type="project" value="TreeGrafter"/>
</dbReference>
<evidence type="ECO:0000313" key="4">
    <source>
        <dbReference type="EMBL" id="RCX09703.1"/>
    </source>
</evidence>
<keyword evidence="2" id="KW-0732">Signal</keyword>
<dbReference type="Proteomes" id="UP000252174">
    <property type="component" value="Unassembled WGS sequence"/>
</dbReference>
<dbReference type="SMART" id="SM00278">
    <property type="entry name" value="HhH1"/>
    <property type="match status" value="2"/>
</dbReference>
<dbReference type="InterPro" id="IPR003583">
    <property type="entry name" value="Hlx-hairpin-Hlx_DNA-bd_motif"/>
</dbReference>
<name>A0A369AKR3_9BURK</name>
<dbReference type="Gene3D" id="1.10.150.320">
    <property type="entry name" value="Photosystem II 12 kDa extrinsic protein"/>
    <property type="match status" value="1"/>
</dbReference>
<dbReference type="RefSeq" id="WP_114483089.1">
    <property type="nucleotide sequence ID" value="NZ_QPJU01000004.1"/>
</dbReference>
<feature type="region of interest" description="Disordered" evidence="1">
    <location>
        <begin position="88"/>
        <end position="119"/>
    </location>
</feature>
<keyword evidence="5" id="KW-1185">Reference proteome</keyword>
<dbReference type="Pfam" id="PF12836">
    <property type="entry name" value="HHH_3"/>
    <property type="match status" value="1"/>
</dbReference>
<proteinExistence type="predicted"/>
<evidence type="ECO:0000313" key="5">
    <source>
        <dbReference type="Proteomes" id="UP000252174"/>
    </source>
</evidence>
<dbReference type="GO" id="GO:0015627">
    <property type="term" value="C:type II protein secretion system complex"/>
    <property type="evidence" value="ECO:0007669"/>
    <property type="project" value="TreeGrafter"/>
</dbReference>
<dbReference type="EMBL" id="QPJU01000004">
    <property type="protein sequence ID" value="RCX09703.1"/>
    <property type="molecule type" value="Genomic_DNA"/>
</dbReference>
<dbReference type="OrthoDB" id="8687931at2"/>
<dbReference type="SUPFAM" id="SSF47781">
    <property type="entry name" value="RuvA domain 2-like"/>
    <property type="match status" value="1"/>
</dbReference>
<dbReference type="GO" id="GO:0003677">
    <property type="term" value="F:DNA binding"/>
    <property type="evidence" value="ECO:0007669"/>
    <property type="project" value="InterPro"/>
</dbReference>
<dbReference type="GO" id="GO:0006281">
    <property type="term" value="P:DNA repair"/>
    <property type="evidence" value="ECO:0007669"/>
    <property type="project" value="InterPro"/>
</dbReference>